<feature type="region of interest" description="Disordered" evidence="2">
    <location>
        <begin position="249"/>
        <end position="270"/>
    </location>
</feature>
<dbReference type="InterPro" id="IPR036514">
    <property type="entry name" value="SGNH_hydro_sf"/>
</dbReference>
<dbReference type="Gene3D" id="3.40.50.1110">
    <property type="entry name" value="SGNH hydrolase"/>
    <property type="match status" value="1"/>
</dbReference>
<dbReference type="GO" id="GO:0005975">
    <property type="term" value="P:carbohydrate metabolic process"/>
    <property type="evidence" value="ECO:0007669"/>
    <property type="project" value="TreeGrafter"/>
</dbReference>
<dbReference type="RefSeq" id="WP_154523582.1">
    <property type="nucleotide sequence ID" value="NZ_JAFHCG010000018.1"/>
</dbReference>
<keyword evidence="1" id="KW-0378">Hydrolase</keyword>
<organism evidence="4 5">
    <name type="scientific">Ruthenibacterium lactatiformans</name>
    <dbReference type="NCBI Taxonomy" id="1550024"/>
    <lineage>
        <taxon>Bacteria</taxon>
        <taxon>Bacillati</taxon>
        <taxon>Bacillota</taxon>
        <taxon>Clostridia</taxon>
        <taxon>Eubacteriales</taxon>
        <taxon>Oscillospiraceae</taxon>
        <taxon>Ruthenibacterium</taxon>
    </lineage>
</organism>
<accession>A0A6I2UC77</accession>
<dbReference type="PANTHER" id="PTHR22901">
    <property type="entry name" value="SIALATE O-ACETYLESTERASE"/>
    <property type="match status" value="1"/>
</dbReference>
<dbReference type="Proteomes" id="UP000431913">
    <property type="component" value="Unassembled WGS sequence"/>
</dbReference>
<gene>
    <name evidence="4" type="ORF">FYJ76_13745</name>
</gene>
<evidence type="ECO:0000313" key="5">
    <source>
        <dbReference type="Proteomes" id="UP000431913"/>
    </source>
</evidence>
<evidence type="ECO:0000259" key="3">
    <source>
        <dbReference type="Pfam" id="PF03629"/>
    </source>
</evidence>
<dbReference type="AlphaFoldDB" id="A0A6I2UC77"/>
<proteinExistence type="predicted"/>
<dbReference type="SUPFAM" id="SSF52266">
    <property type="entry name" value="SGNH hydrolase"/>
    <property type="match status" value="1"/>
</dbReference>
<name>A0A6I2UC77_9FIRM</name>
<protein>
    <submittedName>
        <fullName evidence="4">Sialate O-acetylesterase</fullName>
    </submittedName>
</protein>
<evidence type="ECO:0000256" key="1">
    <source>
        <dbReference type="ARBA" id="ARBA00022801"/>
    </source>
</evidence>
<comment type="caution">
    <text evidence="4">The sequence shown here is derived from an EMBL/GenBank/DDBJ whole genome shotgun (WGS) entry which is preliminary data.</text>
</comment>
<dbReference type="InterPro" id="IPR039329">
    <property type="entry name" value="SIAE"/>
</dbReference>
<dbReference type="PANTHER" id="PTHR22901:SF0">
    <property type="entry name" value="SIALATE O-ACETYLESTERASE"/>
    <property type="match status" value="1"/>
</dbReference>
<sequence length="510" mass="57302">MKLQPALIFGQNMILQRGIPIPVWGRSVRDDTVTVVLNGYTLHTQAKRGEWRVTFQPMEAVEDTSMTIASAATGERIEFGGVAIGEVWIAGGQSNMEFLLKYDEGADEMHNIPQDPMLRYFRYPQTSFLGQLERDAFPDDGFWRKWDSVENRDHFSAPAAYMGHRLRAVLGVPVGFVGCNWGGTPAAAWTAAEELDAVPALQAVLDWHSRACAELDWPKYEADALHPDKDPPPEQREMLDALMMGGSPELLQKQRPPRPPEGFSPFEPGPKAAVRPTGLYENILRRVAPYGVRGVIWYQGEDDDARGWHAFYDESMKALIQSWRRLWKRELPFLQVELAPLHEGLGKALNYAVIREKQRDVMDALPGVHNVCILDAGDARNIHVRKKRPVGERLALLARKYVYGEMELLADSPRLCSVGRADSTVSLKFLYSGSGLFWKKTSCRPLYVEADGSMVAPEIDVCEDTVTLHSDIFSKAKQIKVRYCEENYCEAALFNSAGLPAFPFSVCLNR</sequence>
<evidence type="ECO:0000313" key="4">
    <source>
        <dbReference type="EMBL" id="MST92980.1"/>
    </source>
</evidence>
<dbReference type="EMBL" id="VUNJ01000017">
    <property type="protein sequence ID" value="MST92980.1"/>
    <property type="molecule type" value="Genomic_DNA"/>
</dbReference>
<dbReference type="InterPro" id="IPR005181">
    <property type="entry name" value="SASA"/>
</dbReference>
<feature type="domain" description="Sialate O-acetylesterase" evidence="3">
    <location>
        <begin position="277"/>
        <end position="385"/>
    </location>
</feature>
<reference evidence="4 5" key="1">
    <citation type="submission" date="2019-08" db="EMBL/GenBank/DDBJ databases">
        <title>In-depth cultivation of the pig gut microbiome towards novel bacterial diversity and tailored functional studies.</title>
        <authorList>
            <person name="Wylensek D."/>
            <person name="Hitch T.C.A."/>
            <person name="Clavel T."/>
        </authorList>
    </citation>
    <scope>NUCLEOTIDE SEQUENCE [LARGE SCALE GENOMIC DNA]</scope>
    <source>
        <strain evidence="4 5">WCA3-601-WT-6J</strain>
    </source>
</reference>
<evidence type="ECO:0000256" key="2">
    <source>
        <dbReference type="SAM" id="MobiDB-lite"/>
    </source>
</evidence>
<dbReference type="Pfam" id="PF03629">
    <property type="entry name" value="SASA"/>
    <property type="match status" value="1"/>
</dbReference>
<dbReference type="GO" id="GO:0001681">
    <property type="term" value="F:sialate O-acetylesterase activity"/>
    <property type="evidence" value="ECO:0007669"/>
    <property type="project" value="InterPro"/>
</dbReference>